<gene>
    <name evidence="3" type="ORF">E1218_05740</name>
</gene>
<feature type="domain" description="Beta-lactamase-related" evidence="2">
    <location>
        <begin position="78"/>
        <end position="392"/>
    </location>
</feature>
<dbReference type="SUPFAM" id="SSF56601">
    <property type="entry name" value="beta-lactamase/transpeptidase-like"/>
    <property type="match status" value="1"/>
</dbReference>
<dbReference type="InterPro" id="IPR001466">
    <property type="entry name" value="Beta-lactam-related"/>
</dbReference>
<dbReference type="InterPro" id="IPR052907">
    <property type="entry name" value="Beta-lactamase/esterase"/>
</dbReference>
<dbReference type="GO" id="GO:0016787">
    <property type="term" value="F:hydrolase activity"/>
    <property type="evidence" value="ECO:0007669"/>
    <property type="project" value="UniProtKB-KW"/>
</dbReference>
<evidence type="ECO:0000313" key="4">
    <source>
        <dbReference type="Proteomes" id="UP000295172"/>
    </source>
</evidence>
<reference evidence="3 4" key="1">
    <citation type="submission" date="2019-02" db="EMBL/GenBank/DDBJ databases">
        <title>Draft genome sequences of novel Actinobacteria.</title>
        <authorList>
            <person name="Sahin N."/>
            <person name="Ay H."/>
            <person name="Saygin H."/>
        </authorList>
    </citation>
    <scope>NUCLEOTIDE SEQUENCE [LARGE SCALE GENOMIC DNA]</scope>
    <source>
        <strain evidence="3 4">16K104</strain>
    </source>
</reference>
<dbReference type="Gene3D" id="3.40.710.10">
    <property type="entry name" value="DD-peptidase/beta-lactamase superfamily"/>
    <property type="match status" value="1"/>
</dbReference>
<dbReference type="OrthoDB" id="9809635at2"/>
<feature type="region of interest" description="Disordered" evidence="1">
    <location>
        <begin position="1"/>
        <end position="27"/>
    </location>
</feature>
<dbReference type="EMBL" id="SMKR01000016">
    <property type="protein sequence ID" value="TDD28914.1"/>
    <property type="molecule type" value="Genomic_DNA"/>
</dbReference>
<dbReference type="InterPro" id="IPR012338">
    <property type="entry name" value="Beta-lactam/transpept-like"/>
</dbReference>
<protein>
    <submittedName>
        <fullName evidence="3">Class A beta-lactamase-related serine hydrolase</fullName>
    </submittedName>
</protein>
<sequence length="406" mass="43022">MSSGCATTTRTRSISLSGRGVPAGTLTPPTLTRLLGTGGKLGLTGGSMDLGGECEPRDVRMDAGRLGAAVELVRSRKAAAQLCVVRDGRVVVDQAIGCAPDALFWLFSASKPYVAIVIHQLVESGRLHLDDAVAAYWPEFGEQGKRAITVRQVLQHRSGLTTIGSYVAEARAIADWDRSLRRIERARPRWPIDTVAYSPLAFGFVLGEVAHRCGGQPIEQLVRRGILEPLGLSNTFLGLPAGEWDRSVPIRVSGTAGPFVQSVVNRRGTREAVVPAAGISTTARELAALYHGLLAGGSGVLRPESLAAAVAPTSEGELDRTVGAPIRWSQGFQLGGPRFVPGVITPLGTASSPRTFGHNGSNSCVGWADPDRRIAYAYLTNRIGRRDADVAHHAAVADKVLEAAFD</sequence>
<dbReference type="AlphaFoldDB" id="A0A4R4XE34"/>
<keyword evidence="4" id="KW-1185">Reference proteome</keyword>
<evidence type="ECO:0000313" key="3">
    <source>
        <dbReference type="EMBL" id="TDD28914.1"/>
    </source>
</evidence>
<dbReference type="Proteomes" id="UP000295172">
    <property type="component" value="Unassembled WGS sequence"/>
</dbReference>
<organism evidence="3 4">
    <name type="scientific">Kribbella turkmenica</name>
    <dbReference type="NCBI Taxonomy" id="2530375"/>
    <lineage>
        <taxon>Bacteria</taxon>
        <taxon>Bacillati</taxon>
        <taxon>Actinomycetota</taxon>
        <taxon>Actinomycetes</taxon>
        <taxon>Propionibacteriales</taxon>
        <taxon>Kribbellaceae</taxon>
        <taxon>Kribbella</taxon>
    </lineage>
</organism>
<evidence type="ECO:0000259" key="2">
    <source>
        <dbReference type="Pfam" id="PF00144"/>
    </source>
</evidence>
<dbReference type="PANTHER" id="PTHR43319:SF3">
    <property type="entry name" value="BETA-LACTAMASE-RELATED DOMAIN-CONTAINING PROTEIN"/>
    <property type="match status" value="1"/>
</dbReference>
<evidence type="ECO:0000256" key="1">
    <source>
        <dbReference type="SAM" id="MobiDB-lite"/>
    </source>
</evidence>
<dbReference type="PANTHER" id="PTHR43319">
    <property type="entry name" value="BETA-LACTAMASE-RELATED"/>
    <property type="match status" value="1"/>
</dbReference>
<accession>A0A4R4XE34</accession>
<feature type="compositionally biased region" description="Polar residues" evidence="1">
    <location>
        <begin position="1"/>
        <end position="16"/>
    </location>
</feature>
<proteinExistence type="predicted"/>
<comment type="caution">
    <text evidence="3">The sequence shown here is derived from an EMBL/GenBank/DDBJ whole genome shotgun (WGS) entry which is preliminary data.</text>
</comment>
<dbReference type="Pfam" id="PF00144">
    <property type="entry name" value="Beta-lactamase"/>
    <property type="match status" value="1"/>
</dbReference>
<keyword evidence="3" id="KW-0378">Hydrolase</keyword>
<name>A0A4R4XE34_9ACTN</name>